<keyword evidence="5" id="KW-0418">Kinase</keyword>
<name>A0A4Y8RMZ0_9HYPH</name>
<dbReference type="GO" id="GO:0006754">
    <property type="term" value="P:ATP biosynthetic process"/>
    <property type="evidence" value="ECO:0007669"/>
    <property type="project" value="UniProtKB-KW"/>
</dbReference>
<evidence type="ECO:0000256" key="1">
    <source>
        <dbReference type="ARBA" id="ARBA00023310"/>
    </source>
</evidence>
<keyword evidence="1" id="KW-0066">ATP synthesis</keyword>
<keyword evidence="6" id="KW-1185">Reference proteome</keyword>
<proteinExistence type="predicted"/>
<protein>
    <submittedName>
        <fullName evidence="5">Polyphosphate kinase</fullName>
    </submittedName>
</protein>
<evidence type="ECO:0000256" key="3">
    <source>
        <dbReference type="SAM" id="MobiDB-lite"/>
    </source>
</evidence>
<dbReference type="PANTHER" id="PTHR34383">
    <property type="entry name" value="POLYPHOSPHATE:AMP PHOSPHOTRANSFERASE-RELATED"/>
    <property type="match status" value="1"/>
</dbReference>
<dbReference type="OrthoDB" id="9775224at2"/>
<feature type="region of interest" description="Disordered" evidence="3">
    <location>
        <begin position="1"/>
        <end position="35"/>
    </location>
</feature>
<keyword evidence="5" id="KW-0808">Transferase</keyword>
<reference evidence="5 6" key="1">
    <citation type="submission" date="2019-03" db="EMBL/GenBank/DDBJ databases">
        <title>Jiella endophytica sp. nov., a novel endophytic bacterium isolated from root of Ficus microcarpa Linn. f.</title>
        <authorList>
            <person name="Tuo L."/>
        </authorList>
    </citation>
    <scope>NUCLEOTIDE SEQUENCE [LARGE SCALE GENOMIC DNA]</scope>
    <source>
        <strain evidence="5 6">CBS5Q-3</strain>
    </source>
</reference>
<dbReference type="PANTHER" id="PTHR34383:SF3">
    <property type="entry name" value="POLYPHOSPHATE:AMP PHOSPHOTRANSFERASE"/>
    <property type="match status" value="1"/>
</dbReference>
<dbReference type="InterPro" id="IPR027417">
    <property type="entry name" value="P-loop_NTPase"/>
</dbReference>
<evidence type="ECO:0000313" key="5">
    <source>
        <dbReference type="EMBL" id="TFF24958.1"/>
    </source>
</evidence>
<feature type="region of interest" description="Disordered" evidence="3">
    <location>
        <begin position="268"/>
        <end position="294"/>
    </location>
</feature>
<dbReference type="Pfam" id="PF03976">
    <property type="entry name" value="PPK2"/>
    <property type="match status" value="1"/>
</dbReference>
<comment type="catalytic activity">
    <reaction evidence="2">
        <text>[phosphate](n) + ATP = [phosphate](n+1) + ADP</text>
        <dbReference type="Rhea" id="RHEA:19573"/>
        <dbReference type="Rhea" id="RHEA-COMP:9859"/>
        <dbReference type="Rhea" id="RHEA-COMP:14280"/>
        <dbReference type="ChEBI" id="CHEBI:16838"/>
        <dbReference type="ChEBI" id="CHEBI:30616"/>
        <dbReference type="ChEBI" id="CHEBI:456216"/>
    </reaction>
    <physiologicalReaction direction="right-to-left" evidence="2">
        <dbReference type="Rhea" id="RHEA:19575"/>
    </physiologicalReaction>
</comment>
<comment type="caution">
    <text evidence="5">The sequence shown here is derived from an EMBL/GenBank/DDBJ whole genome shotgun (WGS) entry which is preliminary data.</text>
</comment>
<accession>A0A4Y8RMZ0</accession>
<dbReference type="AlphaFoldDB" id="A0A4Y8RMZ0"/>
<feature type="compositionally biased region" description="Basic residues" evidence="3">
    <location>
        <begin position="24"/>
        <end position="35"/>
    </location>
</feature>
<dbReference type="Gene3D" id="3.40.50.300">
    <property type="entry name" value="P-loop containing nucleotide triphosphate hydrolases"/>
    <property type="match status" value="1"/>
</dbReference>
<sequence>MWRCAAPRAYARRRGERSGDGPVRGRRPHRGKHWRKPVKLAQLDMNARIDDDDYEAAIAELTTRFLAIHQAYLFHRRKAVVVFEGWDAAGKGGTIRRMSSVIDPRGLKVWPIGAPTEADKTRHYLARFFERLPSATEIAVFDRSWYGRVLVERVEEFTEEKAWRRAYGEINAFEAMLTDAGTKVVKVFLYIDPEEQLKRFEKRLSNPLKRWKLTYEDFRNREKWDDYVTAVDDMLARTDTAEAPWHVVPSNQKKFARISALNHIADRLSEGADLTPPPPDASLEERYRQEAGKG</sequence>
<dbReference type="EMBL" id="SOZD01000002">
    <property type="protein sequence ID" value="TFF24958.1"/>
    <property type="molecule type" value="Genomic_DNA"/>
</dbReference>
<gene>
    <name evidence="5" type="ORF">E3C22_06120</name>
</gene>
<dbReference type="Proteomes" id="UP000298179">
    <property type="component" value="Unassembled WGS sequence"/>
</dbReference>
<organism evidence="5 6">
    <name type="scientific">Jiella endophytica</name>
    <dbReference type="NCBI Taxonomy" id="2558362"/>
    <lineage>
        <taxon>Bacteria</taxon>
        <taxon>Pseudomonadati</taxon>
        <taxon>Pseudomonadota</taxon>
        <taxon>Alphaproteobacteria</taxon>
        <taxon>Hyphomicrobiales</taxon>
        <taxon>Aurantimonadaceae</taxon>
        <taxon>Jiella</taxon>
    </lineage>
</organism>
<evidence type="ECO:0000256" key="2">
    <source>
        <dbReference type="ARBA" id="ARBA00024500"/>
    </source>
</evidence>
<dbReference type="GO" id="GO:0016301">
    <property type="term" value="F:kinase activity"/>
    <property type="evidence" value="ECO:0007669"/>
    <property type="project" value="UniProtKB-KW"/>
</dbReference>
<dbReference type="SUPFAM" id="SSF52540">
    <property type="entry name" value="P-loop containing nucleoside triphosphate hydrolases"/>
    <property type="match status" value="1"/>
</dbReference>
<feature type="domain" description="Polyphosphate kinase-2-related" evidence="4">
    <location>
        <begin position="49"/>
        <end position="269"/>
    </location>
</feature>
<evidence type="ECO:0000313" key="6">
    <source>
        <dbReference type="Proteomes" id="UP000298179"/>
    </source>
</evidence>
<dbReference type="InterPro" id="IPR022488">
    <property type="entry name" value="PPK2-related"/>
</dbReference>
<feature type="compositionally biased region" description="Basic and acidic residues" evidence="3">
    <location>
        <begin position="283"/>
        <end position="294"/>
    </location>
</feature>
<evidence type="ECO:0000259" key="4">
    <source>
        <dbReference type="Pfam" id="PF03976"/>
    </source>
</evidence>